<keyword evidence="4" id="KW-0813">Transport</keyword>
<dbReference type="Gene3D" id="1.10.287.80">
    <property type="entry name" value="ATP synthase, gamma subunit, helix hairpin domain"/>
    <property type="match status" value="1"/>
</dbReference>
<evidence type="ECO:0000256" key="7">
    <source>
        <dbReference type="ARBA" id="ARBA00023136"/>
    </source>
</evidence>
<gene>
    <name evidence="10" type="ORF">OL599_17755</name>
</gene>
<dbReference type="GO" id="GO:0046933">
    <property type="term" value="F:proton-transporting ATP synthase activity, rotational mechanism"/>
    <property type="evidence" value="ECO:0007669"/>
    <property type="project" value="InterPro"/>
</dbReference>
<dbReference type="Proteomes" id="UP001165679">
    <property type="component" value="Unassembled WGS sequence"/>
</dbReference>
<evidence type="ECO:0000256" key="6">
    <source>
        <dbReference type="ARBA" id="ARBA00023065"/>
    </source>
</evidence>
<dbReference type="AlphaFoldDB" id="A0AA41YTW8"/>
<dbReference type="PRINTS" id="PR00126">
    <property type="entry name" value="ATPASEGAMMA"/>
</dbReference>
<organism evidence="10 11">
    <name type="scientific">Limobrevibacterium gyesilva</name>
    <dbReference type="NCBI Taxonomy" id="2991712"/>
    <lineage>
        <taxon>Bacteria</taxon>
        <taxon>Pseudomonadati</taxon>
        <taxon>Pseudomonadota</taxon>
        <taxon>Alphaproteobacteria</taxon>
        <taxon>Acetobacterales</taxon>
        <taxon>Acetobacteraceae</taxon>
        <taxon>Limobrevibacterium</taxon>
    </lineage>
</organism>
<evidence type="ECO:0000256" key="3">
    <source>
        <dbReference type="ARBA" id="ARBA00007681"/>
    </source>
</evidence>
<dbReference type="SUPFAM" id="SSF52943">
    <property type="entry name" value="ATP synthase (F1-ATPase), gamma subunit"/>
    <property type="match status" value="1"/>
</dbReference>
<proteinExistence type="inferred from homology"/>
<name>A0AA41YTW8_9PROT</name>
<comment type="caution">
    <text evidence="10">The sequence shown here is derived from an EMBL/GenBank/DDBJ whole genome shotgun (WGS) entry which is preliminary data.</text>
</comment>
<protein>
    <submittedName>
        <fullName evidence="10">F0F1 ATP synthase subunit gamma</fullName>
    </submittedName>
</protein>
<dbReference type="GO" id="GO:0045259">
    <property type="term" value="C:proton-transporting ATP synthase complex"/>
    <property type="evidence" value="ECO:0007669"/>
    <property type="project" value="UniProtKB-KW"/>
</dbReference>
<keyword evidence="8" id="KW-0139">CF(1)</keyword>
<comment type="function">
    <text evidence="1">Produces ATP from ADP in the presence of a proton gradient across the membrane. The gamma chain is believed to be important in regulating ATPase activity and the flow of protons through the CF(0) complex.</text>
</comment>
<keyword evidence="11" id="KW-1185">Reference proteome</keyword>
<evidence type="ECO:0000256" key="9">
    <source>
        <dbReference type="ARBA" id="ARBA00023310"/>
    </source>
</evidence>
<keyword evidence="7" id="KW-0472">Membrane</keyword>
<dbReference type="InterPro" id="IPR035968">
    <property type="entry name" value="ATP_synth_F1_ATPase_gsu"/>
</dbReference>
<evidence type="ECO:0000256" key="2">
    <source>
        <dbReference type="ARBA" id="ARBA00004170"/>
    </source>
</evidence>
<dbReference type="InterPro" id="IPR023632">
    <property type="entry name" value="ATP_synth_F1_gsu_CS"/>
</dbReference>
<reference evidence="10" key="1">
    <citation type="submission" date="2022-09" db="EMBL/GenBank/DDBJ databases">
        <title>Rhodovastum sp. nov. RN2-1 isolated from soil in Seongnam, South Korea.</title>
        <authorList>
            <person name="Le N.T."/>
        </authorList>
    </citation>
    <scope>NUCLEOTIDE SEQUENCE</scope>
    <source>
        <strain evidence="10">RN2-1</strain>
    </source>
</reference>
<evidence type="ECO:0000313" key="11">
    <source>
        <dbReference type="Proteomes" id="UP001165679"/>
    </source>
</evidence>
<evidence type="ECO:0000256" key="5">
    <source>
        <dbReference type="ARBA" id="ARBA00022781"/>
    </source>
</evidence>
<dbReference type="Pfam" id="PF00231">
    <property type="entry name" value="ATP-synt"/>
    <property type="match status" value="1"/>
</dbReference>
<keyword evidence="5" id="KW-0375">Hydrogen ion transport</keyword>
<accession>A0AA41YTW8</accession>
<dbReference type="PROSITE" id="PS00153">
    <property type="entry name" value="ATPASE_GAMMA"/>
    <property type="match status" value="1"/>
</dbReference>
<evidence type="ECO:0000256" key="8">
    <source>
        <dbReference type="ARBA" id="ARBA00023196"/>
    </source>
</evidence>
<comment type="subcellular location">
    <subcellularLocation>
        <location evidence="2">Membrane</location>
        <topology evidence="2">Peripheral membrane protein</topology>
    </subcellularLocation>
</comment>
<dbReference type="Gene3D" id="3.40.1380.10">
    <property type="match status" value="1"/>
</dbReference>
<dbReference type="InterPro" id="IPR000131">
    <property type="entry name" value="ATP_synth_F1_gsu"/>
</dbReference>
<dbReference type="EMBL" id="JAPDNT010000019">
    <property type="protein sequence ID" value="MCW3476410.1"/>
    <property type="molecule type" value="Genomic_DNA"/>
</dbReference>
<reference evidence="10" key="2">
    <citation type="submission" date="2022-10" db="EMBL/GenBank/DDBJ databases">
        <authorList>
            <person name="Trinh H.N."/>
        </authorList>
    </citation>
    <scope>NUCLEOTIDE SEQUENCE</scope>
    <source>
        <strain evidence="10">RN2-1</strain>
    </source>
</reference>
<dbReference type="RefSeq" id="WP_264715200.1">
    <property type="nucleotide sequence ID" value="NZ_JAPDNT010000019.1"/>
</dbReference>
<keyword evidence="6" id="KW-0406">Ion transport</keyword>
<evidence type="ECO:0000256" key="4">
    <source>
        <dbReference type="ARBA" id="ARBA00022448"/>
    </source>
</evidence>
<keyword evidence="9" id="KW-0066">ATP synthesis</keyword>
<evidence type="ECO:0000256" key="1">
    <source>
        <dbReference type="ARBA" id="ARBA00003456"/>
    </source>
</evidence>
<sequence>MTERLEDISGRIHGTQQLQTVVSAMRSIAAARAQQSRALLPGVTAYARVVAGAIAQALRLLPADAAPPSTPAQDGTGLVLFCPEQGFVGAYARRVLDAAGPVTADTAIFLVGSRGVALAEERRLRLAWHGFMAPHADSVAVVAARIADALYDHMQDNPLARVDLIFPSWSPGRGIAIERRSLLPLDPGSFAGMETGAAPLTTLPTGVLLERLAEEYVYAQLCHAAMAAFTAENEARVQTMAAAHANIQTMLAQLQARERQVRQETITAEVVELAAGAGSLHR</sequence>
<comment type="similarity">
    <text evidence="3">Belongs to the ATPase gamma chain family.</text>
</comment>
<evidence type="ECO:0000313" key="10">
    <source>
        <dbReference type="EMBL" id="MCW3476410.1"/>
    </source>
</evidence>